<evidence type="ECO:0000259" key="1">
    <source>
        <dbReference type="Pfam" id="PF02627"/>
    </source>
</evidence>
<dbReference type="InterPro" id="IPR029032">
    <property type="entry name" value="AhpD-like"/>
</dbReference>
<dbReference type="SUPFAM" id="SSF69118">
    <property type="entry name" value="AhpD-like"/>
    <property type="match status" value="1"/>
</dbReference>
<organism evidence="2 3">
    <name type="scientific">Roseomonas alba</name>
    <dbReference type="NCBI Taxonomy" id="2846776"/>
    <lineage>
        <taxon>Bacteria</taxon>
        <taxon>Pseudomonadati</taxon>
        <taxon>Pseudomonadota</taxon>
        <taxon>Alphaproteobacteria</taxon>
        <taxon>Acetobacterales</taxon>
        <taxon>Roseomonadaceae</taxon>
        <taxon>Roseomonas</taxon>
    </lineage>
</organism>
<evidence type="ECO:0000313" key="3">
    <source>
        <dbReference type="Proteomes" id="UP001196565"/>
    </source>
</evidence>
<dbReference type="EMBL" id="JAHYBZ010000005">
    <property type="protein sequence ID" value="MBW6399120.1"/>
    <property type="molecule type" value="Genomic_DNA"/>
</dbReference>
<feature type="domain" description="Carboxymuconolactone decarboxylase-like" evidence="1">
    <location>
        <begin position="34"/>
        <end position="100"/>
    </location>
</feature>
<protein>
    <submittedName>
        <fullName evidence="2">Carboxymuconolactone decarboxylase family protein</fullName>
    </submittedName>
</protein>
<keyword evidence="3" id="KW-1185">Reference proteome</keyword>
<dbReference type="Pfam" id="PF02627">
    <property type="entry name" value="CMD"/>
    <property type="match status" value="1"/>
</dbReference>
<proteinExistence type="predicted"/>
<dbReference type="InterPro" id="IPR003779">
    <property type="entry name" value="CMD-like"/>
</dbReference>
<comment type="caution">
    <text evidence="2">The sequence shown here is derived from an EMBL/GenBank/DDBJ whole genome shotgun (WGS) entry which is preliminary data.</text>
</comment>
<dbReference type="Gene3D" id="1.20.1290.10">
    <property type="entry name" value="AhpD-like"/>
    <property type="match status" value="1"/>
</dbReference>
<evidence type="ECO:0000313" key="2">
    <source>
        <dbReference type="EMBL" id="MBW6399120.1"/>
    </source>
</evidence>
<gene>
    <name evidence="2" type="ORF">KPL78_14760</name>
</gene>
<reference evidence="2 3" key="1">
    <citation type="submission" date="2021-07" db="EMBL/GenBank/DDBJ databases">
        <authorList>
            <person name="So Y."/>
        </authorList>
    </citation>
    <scope>NUCLEOTIDE SEQUENCE [LARGE SCALE GENOMIC DNA]</scope>
    <source>
        <strain evidence="2 3">HJA6</strain>
    </source>
</reference>
<dbReference type="PANTHER" id="PTHR34846">
    <property type="entry name" value="4-CARBOXYMUCONOLACTONE DECARBOXYLASE FAMILY PROTEIN (AFU_ORTHOLOGUE AFUA_6G11590)"/>
    <property type="match status" value="1"/>
</dbReference>
<sequence>MARVPDMTVDQLAEADRDLLKRNIALHRALTNSPNAARAFSGLGQFIRYGSRLDPRLRELAILQVGWLARSAYEWSHHVKIGYDFGVTDDDIGALIAESAGQETLLDPLAKLVLRAAREAYAGPGVSAATYDALAAHFDHERMVDLVLVIAFYCAVVRVLASLDIRVEPEYQAYLDRYPLPA</sequence>
<name>A0ABS7AAK5_9PROT</name>
<dbReference type="Proteomes" id="UP001196565">
    <property type="component" value="Unassembled WGS sequence"/>
</dbReference>
<dbReference type="PANTHER" id="PTHR34846:SF11">
    <property type="entry name" value="4-CARBOXYMUCONOLACTONE DECARBOXYLASE FAMILY PROTEIN (AFU_ORTHOLOGUE AFUA_6G11590)"/>
    <property type="match status" value="1"/>
</dbReference>
<accession>A0ABS7AAK5</accession>
<dbReference type="RefSeq" id="WP_219763740.1">
    <property type="nucleotide sequence ID" value="NZ_JAHYBZ010000005.1"/>
</dbReference>